<protein>
    <recommendedName>
        <fullName evidence="3">Ac55</fullName>
    </recommendedName>
</protein>
<dbReference type="RefSeq" id="YP_010799630.1">
    <property type="nucleotide sequence ID" value="NC_076682.1"/>
</dbReference>
<organism evidence="1 2">
    <name type="scientific">Rachiplusia nu nucleopolyhedrovirus</name>
    <dbReference type="NCBI Taxonomy" id="2605775"/>
    <lineage>
        <taxon>Viruses</taxon>
        <taxon>Viruses incertae sedis</taxon>
        <taxon>Naldaviricetes</taxon>
        <taxon>Lefavirales</taxon>
        <taxon>Baculoviridae</taxon>
        <taxon>Alphabaculovirus</taxon>
        <taxon>Alphabaculovirus ranus</taxon>
    </lineage>
</organism>
<proteinExistence type="predicted"/>
<evidence type="ECO:0000313" key="2">
    <source>
        <dbReference type="Proteomes" id="UP000830719"/>
    </source>
</evidence>
<evidence type="ECO:0000313" key="1">
    <source>
        <dbReference type="EMBL" id="QEI03597.1"/>
    </source>
</evidence>
<dbReference type="KEGG" id="vg:80538016"/>
<dbReference type="EMBL" id="MK419956">
    <property type="protein sequence ID" value="QEI03597.1"/>
    <property type="molecule type" value="Genomic_DNA"/>
</dbReference>
<keyword evidence="2" id="KW-1185">Reference proteome</keyword>
<evidence type="ECO:0008006" key="3">
    <source>
        <dbReference type="Google" id="ProtNLM"/>
    </source>
</evidence>
<dbReference type="Proteomes" id="UP000830719">
    <property type="component" value="Segment"/>
</dbReference>
<name>A0AAF1DB29_9ABAC</name>
<reference evidence="1" key="1">
    <citation type="submission" date="2019-01" db="EMBL/GenBank/DDBJ databases">
        <authorList>
            <person name="Trentin L.B."/>
            <person name="Santos E.R."/>
            <person name="Silva L.A."/>
            <person name="Sosa-Gomez D.R."/>
            <person name="Ribeiro B.M."/>
            <person name="Ardisson-Araujo D.M.P."/>
        </authorList>
    </citation>
    <scope>NUCLEOTIDE SEQUENCE</scope>
    <source>
        <strain evidence="1">VPN54</strain>
    </source>
</reference>
<accession>A0AAF1DB29</accession>
<dbReference type="GeneID" id="80538016"/>
<sequence>MSRLNFQLKNVINKTVDIKLKDNNCSPTTNKEYTSHFYNKHKEDVSYVGRETTYNVVGQRNFKNFFDEKKYRF</sequence>